<feature type="region of interest" description="Disordered" evidence="6">
    <location>
        <begin position="672"/>
        <end position="704"/>
    </location>
</feature>
<dbReference type="Proteomes" id="UP000034112">
    <property type="component" value="Unassembled WGS sequence"/>
</dbReference>
<dbReference type="SMART" id="SM00906">
    <property type="entry name" value="Fungal_trans"/>
    <property type="match status" value="1"/>
</dbReference>
<gene>
    <name evidence="8" type="ORF">THAR02_10959</name>
</gene>
<feature type="region of interest" description="Disordered" evidence="6">
    <location>
        <begin position="202"/>
        <end position="235"/>
    </location>
</feature>
<dbReference type="AlphaFoldDB" id="A0A0F9Z8L5"/>
<feature type="compositionally biased region" description="Polar residues" evidence="6">
    <location>
        <begin position="674"/>
        <end position="696"/>
    </location>
</feature>
<dbReference type="GO" id="GO:0000981">
    <property type="term" value="F:DNA-binding transcription factor activity, RNA polymerase II-specific"/>
    <property type="evidence" value="ECO:0007669"/>
    <property type="project" value="TreeGrafter"/>
</dbReference>
<dbReference type="OMA" id="QAACLVC"/>
<feature type="region of interest" description="Disordered" evidence="6">
    <location>
        <begin position="123"/>
        <end position="171"/>
    </location>
</feature>
<dbReference type="InterPro" id="IPR007219">
    <property type="entry name" value="XnlR_reg_dom"/>
</dbReference>
<feature type="compositionally biased region" description="Basic and acidic residues" evidence="6">
    <location>
        <begin position="218"/>
        <end position="231"/>
    </location>
</feature>
<feature type="region of interest" description="Disordered" evidence="6">
    <location>
        <begin position="1"/>
        <end position="65"/>
    </location>
</feature>
<sequence length="766" mass="84729">MLGHDKAVSNLPLPESQPSQSESESESVRSSPVQSKPFQFFARSQTNHDGAAAASEAGRMPGVQAQQDQVRLDALRGKVKRVGLDKALYQLQQAVKRVKSGEARGAEERNLVASLRQLLEDVDAASEDADAADHSSRQGSRSNTQEEDGEGEGEGGSTSSGIDDDDDDNDRSMADFVQRTEESLAIDDAENPLQLLARASYFHPSDRRSRNSPHSNPRQHDSSSAKQDPESTKVQQFFSQAKVKLDIGEDLDPVDLGLVTMDEAESLFNYFYSKLVHTRWGLSPRVHTAAYARSRSAFLFTTVMAASTLFMPTAGPLSKRLFNHVKMLAQKVVNDKYKSVEIVLAFMTHIPWIFPGDHTMDDETCMYISMATTIAFDLSLHKVLMPMDALESSTTVSKGECLDPRIALAIDGFLDIDPWSEQGQLLLRARERCYISLFVVERGMALARGRPFMIPITRNIKDCDTWHRSPIADEQDGPVASMAVMRRNLDGLFNTVRALCDGSQASNSDGSLVARSIQSAIERFFDQWLAEWGLMIGLGPERRLPPYVDILVAHTRLSTYGRIINHPTAPVEVRIFFRTAGLSAALNVMRAAIQGESQLQSMPNNTAIMISFAACFALNISAYAPDGSGLAPSIRRLIEEAIAVLDRIGTVTPHRNGLSVLYGKHLRHLLRISGPTTKSNRPPKAQRTTPSSSEPMQDTPPALPSSFMDQQMLWPDMVQFSTMSDDQIAQVLNQPGNVFEPSFGSNMSWEDMNNFDWLNWPAFNAN</sequence>
<reference evidence="9" key="1">
    <citation type="journal article" date="2015" name="Genome Announc.">
        <title>Draft whole-genome sequence of the biocontrol agent Trichoderma harzianum T6776.</title>
        <authorList>
            <person name="Baroncelli R."/>
            <person name="Piaggeschi G."/>
            <person name="Fiorini L."/>
            <person name="Bertolini E."/>
            <person name="Zapparata A."/>
            <person name="Pe M.E."/>
            <person name="Sarrocco S."/>
            <person name="Vannacci G."/>
        </authorList>
    </citation>
    <scope>NUCLEOTIDE SEQUENCE [LARGE SCALE GENOMIC DNA]</scope>
    <source>
        <strain evidence="9">T6776</strain>
    </source>
</reference>
<dbReference type="GO" id="GO:0006351">
    <property type="term" value="P:DNA-templated transcription"/>
    <property type="evidence" value="ECO:0007669"/>
    <property type="project" value="InterPro"/>
</dbReference>
<evidence type="ECO:0000313" key="9">
    <source>
        <dbReference type="Proteomes" id="UP000034112"/>
    </source>
</evidence>
<feature type="compositionally biased region" description="Low complexity" evidence="6">
    <location>
        <begin position="14"/>
        <end position="35"/>
    </location>
</feature>
<dbReference type="InterPro" id="IPR051089">
    <property type="entry name" value="prtT"/>
</dbReference>
<dbReference type="PANTHER" id="PTHR31845:SF17">
    <property type="entry name" value="ZN(II)2CYS6 TRANSCRIPTION FACTOR (EUROFUNG)"/>
    <property type="match status" value="1"/>
</dbReference>
<dbReference type="GO" id="GO:0005634">
    <property type="term" value="C:nucleus"/>
    <property type="evidence" value="ECO:0007669"/>
    <property type="project" value="UniProtKB-SubCell"/>
</dbReference>
<dbReference type="GO" id="GO:0000976">
    <property type="term" value="F:transcription cis-regulatory region binding"/>
    <property type="evidence" value="ECO:0007669"/>
    <property type="project" value="TreeGrafter"/>
</dbReference>
<evidence type="ECO:0000313" key="8">
    <source>
        <dbReference type="EMBL" id="KKO96936.1"/>
    </source>
</evidence>
<proteinExistence type="predicted"/>
<dbReference type="GO" id="GO:0008270">
    <property type="term" value="F:zinc ion binding"/>
    <property type="evidence" value="ECO:0007669"/>
    <property type="project" value="InterPro"/>
</dbReference>
<comment type="caution">
    <text evidence="8">The sequence shown here is derived from an EMBL/GenBank/DDBJ whole genome shotgun (WGS) entry which is preliminary data.</text>
</comment>
<dbReference type="OrthoDB" id="3429912at2759"/>
<evidence type="ECO:0000256" key="6">
    <source>
        <dbReference type="SAM" id="MobiDB-lite"/>
    </source>
</evidence>
<accession>A0A0F9Z8L5</accession>
<evidence type="ECO:0000256" key="5">
    <source>
        <dbReference type="ARBA" id="ARBA00023242"/>
    </source>
</evidence>
<comment type="subcellular location">
    <subcellularLocation>
        <location evidence="1">Nucleus</location>
    </subcellularLocation>
</comment>
<dbReference type="CDD" id="cd12148">
    <property type="entry name" value="fungal_TF_MHR"/>
    <property type="match status" value="1"/>
</dbReference>
<keyword evidence="4" id="KW-0804">Transcription</keyword>
<keyword evidence="2" id="KW-0805">Transcription regulation</keyword>
<dbReference type="PANTHER" id="PTHR31845">
    <property type="entry name" value="FINGER DOMAIN PROTEIN, PUTATIVE-RELATED"/>
    <property type="match status" value="1"/>
</dbReference>
<protein>
    <recommendedName>
        <fullName evidence="7">Xylanolytic transcriptional activator regulatory domain-containing protein</fullName>
    </recommendedName>
</protein>
<keyword evidence="3" id="KW-0238">DNA-binding</keyword>
<feature type="domain" description="Xylanolytic transcriptional activator regulatory" evidence="7">
    <location>
        <begin position="364"/>
        <end position="476"/>
    </location>
</feature>
<evidence type="ECO:0000259" key="7">
    <source>
        <dbReference type="SMART" id="SM00906"/>
    </source>
</evidence>
<dbReference type="EMBL" id="JOKZ01000684">
    <property type="protein sequence ID" value="KKO96936.1"/>
    <property type="molecule type" value="Genomic_DNA"/>
</dbReference>
<organism evidence="8 9">
    <name type="scientific">Trichoderma harzianum</name>
    <name type="common">Hypocrea lixii</name>
    <dbReference type="NCBI Taxonomy" id="5544"/>
    <lineage>
        <taxon>Eukaryota</taxon>
        <taxon>Fungi</taxon>
        <taxon>Dikarya</taxon>
        <taxon>Ascomycota</taxon>
        <taxon>Pezizomycotina</taxon>
        <taxon>Sordariomycetes</taxon>
        <taxon>Hypocreomycetidae</taxon>
        <taxon>Hypocreales</taxon>
        <taxon>Hypocreaceae</taxon>
        <taxon>Trichoderma</taxon>
    </lineage>
</organism>
<evidence type="ECO:0000256" key="3">
    <source>
        <dbReference type="ARBA" id="ARBA00023125"/>
    </source>
</evidence>
<evidence type="ECO:0000256" key="2">
    <source>
        <dbReference type="ARBA" id="ARBA00023015"/>
    </source>
</evidence>
<name>A0A0F9Z8L5_TRIHA</name>
<keyword evidence="5" id="KW-0539">Nucleus</keyword>
<evidence type="ECO:0000256" key="4">
    <source>
        <dbReference type="ARBA" id="ARBA00023163"/>
    </source>
</evidence>
<evidence type="ECO:0000256" key="1">
    <source>
        <dbReference type="ARBA" id="ARBA00004123"/>
    </source>
</evidence>